<gene>
    <name evidence="7" type="primary">ybhI_2</name>
    <name evidence="7" type="ORF">NCTC8179_02131</name>
</gene>
<keyword evidence="4 6" id="KW-1133">Transmembrane helix</keyword>
<dbReference type="AlphaFoldDB" id="A0A376ZPJ4"/>
<evidence type="ECO:0000256" key="3">
    <source>
        <dbReference type="ARBA" id="ARBA00022692"/>
    </source>
</evidence>
<keyword evidence="5 6" id="KW-0472">Membrane</keyword>
<dbReference type="GO" id="GO:0022857">
    <property type="term" value="F:transmembrane transporter activity"/>
    <property type="evidence" value="ECO:0007669"/>
    <property type="project" value="InterPro"/>
</dbReference>
<dbReference type="InterPro" id="IPR030676">
    <property type="entry name" value="CitT-rel"/>
</dbReference>
<protein>
    <submittedName>
        <fullName evidence="7">Putative Sodium:sulfate symporter</fullName>
    </submittedName>
</protein>
<sequence length="87" mass="9931">MMSIYMVTKTTSYMFFTAMAGNILALKMINDILHLQISWGGWALAAGLPGIIMLLVTPLVIYTMYPPELKRWITKPSLKRALPNWDR</sequence>
<evidence type="ECO:0000256" key="6">
    <source>
        <dbReference type="SAM" id="Phobius"/>
    </source>
</evidence>
<evidence type="ECO:0000256" key="5">
    <source>
        <dbReference type="ARBA" id="ARBA00023136"/>
    </source>
</evidence>
<feature type="transmembrane region" description="Helical" evidence="6">
    <location>
        <begin position="12"/>
        <end position="29"/>
    </location>
</feature>
<evidence type="ECO:0000256" key="2">
    <source>
        <dbReference type="ARBA" id="ARBA00007349"/>
    </source>
</evidence>
<evidence type="ECO:0000256" key="4">
    <source>
        <dbReference type="ARBA" id="ARBA00022989"/>
    </source>
</evidence>
<dbReference type="GO" id="GO:0016020">
    <property type="term" value="C:membrane"/>
    <property type="evidence" value="ECO:0007669"/>
    <property type="project" value="UniProtKB-SubCell"/>
</dbReference>
<evidence type="ECO:0000313" key="8">
    <source>
        <dbReference type="Proteomes" id="UP000255543"/>
    </source>
</evidence>
<accession>A0A376ZPJ4</accession>
<dbReference type="InterPro" id="IPR001898">
    <property type="entry name" value="SLC13A/DASS"/>
</dbReference>
<dbReference type="Proteomes" id="UP000255543">
    <property type="component" value="Unassembled WGS sequence"/>
</dbReference>
<name>A0A376ZPJ4_ECOLX</name>
<feature type="transmembrane region" description="Helical" evidence="6">
    <location>
        <begin position="41"/>
        <end position="65"/>
    </location>
</feature>
<evidence type="ECO:0000256" key="1">
    <source>
        <dbReference type="ARBA" id="ARBA00004141"/>
    </source>
</evidence>
<proteinExistence type="inferred from homology"/>
<dbReference type="PANTHER" id="PTHR42826">
    <property type="entry name" value="DICARBOXYLATE TRANSPORTER 2.1, CHLOROPLASTIC"/>
    <property type="match status" value="1"/>
</dbReference>
<organism evidence="7 8">
    <name type="scientific">Escherichia coli</name>
    <dbReference type="NCBI Taxonomy" id="562"/>
    <lineage>
        <taxon>Bacteria</taxon>
        <taxon>Pseudomonadati</taxon>
        <taxon>Pseudomonadota</taxon>
        <taxon>Gammaproteobacteria</taxon>
        <taxon>Enterobacterales</taxon>
        <taxon>Enterobacteriaceae</taxon>
        <taxon>Escherichia</taxon>
    </lineage>
</organism>
<keyword evidence="3 6" id="KW-0812">Transmembrane</keyword>
<comment type="subcellular location">
    <subcellularLocation>
        <location evidence="1">Membrane</location>
        <topology evidence="1">Multi-pass membrane protein</topology>
    </subcellularLocation>
</comment>
<dbReference type="EMBL" id="UGEB01000001">
    <property type="protein sequence ID" value="STK72040.1"/>
    <property type="molecule type" value="Genomic_DNA"/>
</dbReference>
<reference evidence="7 8" key="1">
    <citation type="submission" date="2018-06" db="EMBL/GenBank/DDBJ databases">
        <authorList>
            <consortium name="Pathogen Informatics"/>
            <person name="Doyle S."/>
        </authorList>
    </citation>
    <scope>NUCLEOTIDE SEQUENCE [LARGE SCALE GENOMIC DNA]</scope>
    <source>
        <strain evidence="7 8">NCTC8179</strain>
    </source>
</reference>
<evidence type="ECO:0000313" key="7">
    <source>
        <dbReference type="EMBL" id="STK72040.1"/>
    </source>
</evidence>
<dbReference type="Pfam" id="PF00939">
    <property type="entry name" value="Na_sulph_symp"/>
    <property type="match status" value="1"/>
</dbReference>
<comment type="similarity">
    <text evidence="2">Belongs to the SLC13A/DASS transporter (TC 2.A.47) family. DIT1 subfamily.</text>
</comment>